<keyword evidence="3" id="KW-1185">Reference proteome</keyword>
<accession>I4EU64</accession>
<dbReference type="eggNOG" id="COG1366">
    <property type="taxonomic scope" value="Bacteria"/>
</dbReference>
<dbReference type="Gene3D" id="3.30.750.24">
    <property type="entry name" value="STAS domain"/>
    <property type="match status" value="1"/>
</dbReference>
<dbReference type="InterPro" id="IPR058548">
    <property type="entry name" value="MlaB-like_STAS"/>
</dbReference>
<sequence>MLALTEIPCPLDEPASLTVSVQWSCATVVLSGELDRDRAHHLVDALAGLAGTDQPCWVVDATAVTWCDAGGLRALAAAHALAVAHGRELRLVRASRCVDRLLRLSGLDRQLAG</sequence>
<dbReference type="HOGENOM" id="CLU_115403_3_2_11"/>
<dbReference type="STRING" id="477641.MODMU_1478"/>
<evidence type="ECO:0000259" key="1">
    <source>
        <dbReference type="PROSITE" id="PS50801"/>
    </source>
</evidence>
<dbReference type="EMBL" id="FO203431">
    <property type="protein sequence ID" value="CCH86927.1"/>
    <property type="molecule type" value="Genomic_DNA"/>
</dbReference>
<dbReference type="CDD" id="cd07043">
    <property type="entry name" value="STAS_anti-anti-sigma_factors"/>
    <property type="match status" value="1"/>
</dbReference>
<gene>
    <name evidence="2" type="ordered locus">MODMU_1478</name>
</gene>
<dbReference type="PROSITE" id="PS50801">
    <property type="entry name" value="STAS"/>
    <property type="match status" value="1"/>
</dbReference>
<proteinExistence type="predicted"/>
<dbReference type="SUPFAM" id="SSF52091">
    <property type="entry name" value="SpoIIaa-like"/>
    <property type="match status" value="1"/>
</dbReference>
<dbReference type="KEGG" id="mmar:MODMU_1478"/>
<dbReference type="OrthoDB" id="3622319at2"/>
<dbReference type="InterPro" id="IPR036513">
    <property type="entry name" value="STAS_dom_sf"/>
</dbReference>
<organism evidence="2 3">
    <name type="scientific">Modestobacter italicus (strain DSM 44449 / CECT 9708 / BC 501)</name>
    <dbReference type="NCBI Taxonomy" id="2732864"/>
    <lineage>
        <taxon>Bacteria</taxon>
        <taxon>Bacillati</taxon>
        <taxon>Actinomycetota</taxon>
        <taxon>Actinomycetes</taxon>
        <taxon>Geodermatophilales</taxon>
        <taxon>Geodermatophilaceae</taxon>
        <taxon>Modestobacter</taxon>
    </lineage>
</organism>
<reference evidence="2 3" key="1">
    <citation type="journal article" date="2012" name="J. Bacteriol.">
        <title>Genome Sequence of Radiation-Resistant Modestobacter marinus Strain BC501, a Representative Actinobacterium That Thrives on Calcareous Stone Surfaces.</title>
        <authorList>
            <person name="Normand P."/>
            <person name="Gury J."/>
            <person name="Pujic P."/>
            <person name="Chouaia B."/>
            <person name="Crotti E."/>
            <person name="Brusetti L."/>
            <person name="Daffonchio D."/>
            <person name="Vacherie B."/>
            <person name="Barbe V."/>
            <person name="Medigue C."/>
            <person name="Calteau A."/>
            <person name="Ghodhbane-Gtari F."/>
            <person name="Essoussi I."/>
            <person name="Nouioui I."/>
            <person name="Abbassi-Ghozzi I."/>
            <person name="Gtari M."/>
        </authorList>
    </citation>
    <scope>NUCLEOTIDE SEQUENCE [LARGE SCALE GENOMIC DNA]</scope>
    <source>
        <strain evidence="3">BC 501</strain>
    </source>
</reference>
<dbReference type="Pfam" id="PF13466">
    <property type="entry name" value="STAS_2"/>
    <property type="match status" value="1"/>
</dbReference>
<dbReference type="OMA" id="DREHAHH"/>
<dbReference type="AlphaFoldDB" id="I4EU64"/>
<protein>
    <submittedName>
        <fullName evidence="2">Sulphate transporter/antisigma-factor antagonist STAS</fullName>
    </submittedName>
</protein>
<name>I4EU64_MODI5</name>
<feature type="domain" description="STAS" evidence="1">
    <location>
        <begin position="15"/>
        <end position="113"/>
    </location>
</feature>
<dbReference type="InterPro" id="IPR002645">
    <property type="entry name" value="STAS_dom"/>
</dbReference>
<dbReference type="Proteomes" id="UP000006461">
    <property type="component" value="Chromosome"/>
</dbReference>
<evidence type="ECO:0000313" key="3">
    <source>
        <dbReference type="Proteomes" id="UP000006461"/>
    </source>
</evidence>
<evidence type="ECO:0000313" key="2">
    <source>
        <dbReference type="EMBL" id="CCH86927.1"/>
    </source>
</evidence>